<dbReference type="RefSeq" id="XP_002955288.1">
    <property type="nucleotide sequence ID" value="XM_002955242.1"/>
</dbReference>
<evidence type="ECO:0000313" key="4">
    <source>
        <dbReference type="Proteomes" id="UP000001058"/>
    </source>
</evidence>
<dbReference type="EMBL" id="GL378371">
    <property type="protein sequence ID" value="EFJ43588.1"/>
    <property type="molecule type" value="Genomic_DNA"/>
</dbReference>
<dbReference type="AlphaFoldDB" id="D8U9I3"/>
<dbReference type="CDD" id="cd00030">
    <property type="entry name" value="C2"/>
    <property type="match status" value="1"/>
</dbReference>
<evidence type="ECO:0000256" key="1">
    <source>
        <dbReference type="SAM" id="MobiDB-lite"/>
    </source>
</evidence>
<feature type="domain" description="C2" evidence="2">
    <location>
        <begin position="1"/>
        <end position="104"/>
    </location>
</feature>
<reference evidence="3 4" key="1">
    <citation type="journal article" date="2010" name="Science">
        <title>Genomic analysis of organismal complexity in the multicellular green alga Volvox carteri.</title>
        <authorList>
            <person name="Prochnik S.E."/>
            <person name="Umen J."/>
            <person name="Nedelcu A.M."/>
            <person name="Hallmann A."/>
            <person name="Miller S.M."/>
            <person name="Nishii I."/>
            <person name="Ferris P."/>
            <person name="Kuo A."/>
            <person name="Mitros T."/>
            <person name="Fritz-Laylin L.K."/>
            <person name="Hellsten U."/>
            <person name="Chapman J."/>
            <person name="Simakov O."/>
            <person name="Rensing S.A."/>
            <person name="Terry A."/>
            <person name="Pangilinan J."/>
            <person name="Kapitonov V."/>
            <person name="Jurka J."/>
            <person name="Salamov A."/>
            <person name="Shapiro H."/>
            <person name="Schmutz J."/>
            <person name="Grimwood J."/>
            <person name="Lindquist E."/>
            <person name="Lucas S."/>
            <person name="Grigoriev I.V."/>
            <person name="Schmitt R."/>
            <person name="Kirk D."/>
            <person name="Rokhsar D.S."/>
        </authorList>
    </citation>
    <scope>NUCLEOTIDE SEQUENCE [LARGE SCALE GENOMIC DNA]</scope>
    <source>
        <strain evidence="4">f. Nagariensis / Eve</strain>
    </source>
</reference>
<sequence length="308" mass="32457">MALDAGILTVTIEYAKDLKDKDWFGKQDPFAVIRVGGQTFRTRTHNNGGKNPVWNETFNINIVNDNTIDMTIYDSDLGKDDFIGTATISLVKAREQGHDYQQCPVRTKSGKQHGFVAVRLQFVKNPGGKHPATAPLAAAPPYGAPPPAYAPAGYPPAGAHPPPPAPYPPPAGAHPPPSAPYPPPAGYAPQAPPPPGYPPAAPPPGYPPPPGGYPGQPYGAYPPPHGAPPPYPPPAAPYPGHPPAGYPAPYGAHPPQGYGAPHAGYGAGMAIHVSGVPPLGHMLGHIMGHKMKHKKYKKRKGFKGFFKF</sequence>
<feature type="region of interest" description="Disordered" evidence="1">
    <location>
        <begin position="161"/>
        <end position="226"/>
    </location>
</feature>
<feature type="compositionally biased region" description="Pro residues" evidence="1">
    <location>
        <begin position="161"/>
        <end position="212"/>
    </location>
</feature>
<dbReference type="PANTHER" id="PTHR47052">
    <property type="entry name" value="CONSERVED SERINE PROLINE-RICH PROTEIN (AFU_ORTHOLOGUE AFUA_2G01790)"/>
    <property type="match status" value="1"/>
</dbReference>
<dbReference type="PRINTS" id="PR01217">
    <property type="entry name" value="PRICHEXTENSN"/>
</dbReference>
<evidence type="ECO:0000313" key="3">
    <source>
        <dbReference type="EMBL" id="EFJ43588.1"/>
    </source>
</evidence>
<accession>D8U9I3</accession>
<proteinExistence type="predicted"/>
<dbReference type="GeneID" id="9616391"/>
<dbReference type="PANTHER" id="PTHR47052:SF3">
    <property type="entry name" value="INGRESSION PROTEIN 1"/>
    <property type="match status" value="1"/>
</dbReference>
<dbReference type="Pfam" id="PF00168">
    <property type="entry name" value="C2"/>
    <property type="match status" value="1"/>
</dbReference>
<protein>
    <recommendedName>
        <fullName evidence="2">C2 domain-containing protein</fullName>
    </recommendedName>
</protein>
<organism evidence="4">
    <name type="scientific">Volvox carteri f. nagariensis</name>
    <dbReference type="NCBI Taxonomy" id="3068"/>
    <lineage>
        <taxon>Eukaryota</taxon>
        <taxon>Viridiplantae</taxon>
        <taxon>Chlorophyta</taxon>
        <taxon>core chlorophytes</taxon>
        <taxon>Chlorophyceae</taxon>
        <taxon>CS clade</taxon>
        <taxon>Chlamydomonadales</taxon>
        <taxon>Volvocaceae</taxon>
        <taxon>Volvox</taxon>
    </lineage>
</organism>
<dbReference type="InParanoid" id="D8U9I3"/>
<gene>
    <name evidence="3" type="ORF">VOLCADRAFT_106750</name>
</gene>
<dbReference type="Proteomes" id="UP000001058">
    <property type="component" value="Unassembled WGS sequence"/>
</dbReference>
<dbReference type="SMART" id="SM00239">
    <property type="entry name" value="C2"/>
    <property type="match status" value="1"/>
</dbReference>
<dbReference type="KEGG" id="vcn:VOLCADRAFT_106750"/>
<dbReference type="InterPro" id="IPR035892">
    <property type="entry name" value="C2_domain_sf"/>
</dbReference>
<keyword evidence="4" id="KW-1185">Reference proteome</keyword>
<dbReference type="InterPro" id="IPR000008">
    <property type="entry name" value="C2_dom"/>
</dbReference>
<dbReference type="eggNOG" id="KOG1030">
    <property type="taxonomic scope" value="Eukaryota"/>
</dbReference>
<dbReference type="InterPro" id="IPR052981">
    <property type="entry name" value="Ingression_C2_domain"/>
</dbReference>
<dbReference type="SUPFAM" id="SSF49562">
    <property type="entry name" value="C2 domain (Calcium/lipid-binding domain, CaLB)"/>
    <property type="match status" value="1"/>
</dbReference>
<evidence type="ECO:0000259" key="2">
    <source>
        <dbReference type="PROSITE" id="PS50004"/>
    </source>
</evidence>
<dbReference type="PROSITE" id="PS50004">
    <property type="entry name" value="C2"/>
    <property type="match status" value="1"/>
</dbReference>
<dbReference type="OrthoDB" id="419768at2759"/>
<name>D8U9I3_VOLCA</name>
<dbReference type="Gene3D" id="2.60.40.150">
    <property type="entry name" value="C2 domain"/>
    <property type="match status" value="1"/>
</dbReference>